<keyword evidence="6 9" id="KW-0472">Membrane</keyword>
<proteinExistence type="inferred from homology"/>
<dbReference type="PRINTS" id="PR00342">
    <property type="entry name" value="RHESUSRHD"/>
</dbReference>
<feature type="transmembrane region" description="Helical" evidence="9">
    <location>
        <begin position="343"/>
        <end position="367"/>
    </location>
</feature>
<sequence>MMVSAAMVLLMTPALGLFYGGMTRAKAALNMMMMSFVSVGIVGVVWVLWGYSMSTGEGVLGIVGSPLTSFGLSNIIGSPDLIKAGYSATFAIITVALISGAIADRTKFTAWIVFVPVWITAVYCPIAYMVWGGGLMSAGGAVSNVFGQVIDFAGGTVVEIASGTAALVLVLILGNRHGFGKDPAHRPHNIPFIMLGAGILWFGWFGFNAGAATTVEQAGLIWINTLAAPAAAVISWLATEKIRHGHPTSLGAASGAVAGLVAITPSCANISPLAALGLGLLAGAACAVFVDLKFKFGFDDSLDVVGVHLGGGLIGTLALGFIALPVNGEGGGLLYGGGPQQLIAQTVAVLITMAVSAFGTAVIGLAIHKTVGFRVSHEDEVAGVDRSEHAETAYAFAELALSRFTPFGHHAHTGVRETQHTGHGQPAGHGGTPERLPTPASHAQERQEQDVLV</sequence>
<keyword evidence="5 9" id="KW-1133">Transmembrane helix</keyword>
<evidence type="ECO:0000256" key="1">
    <source>
        <dbReference type="ARBA" id="ARBA00004141"/>
    </source>
</evidence>
<dbReference type="Pfam" id="PF00909">
    <property type="entry name" value="Ammonium_transp"/>
    <property type="match status" value="1"/>
</dbReference>
<evidence type="ECO:0000256" key="4">
    <source>
        <dbReference type="ARBA" id="ARBA00022692"/>
    </source>
</evidence>
<evidence type="ECO:0000256" key="2">
    <source>
        <dbReference type="ARBA" id="ARBA00005887"/>
    </source>
</evidence>
<evidence type="ECO:0000259" key="11">
    <source>
        <dbReference type="Pfam" id="PF00909"/>
    </source>
</evidence>
<dbReference type="NCBIfam" id="TIGR00836">
    <property type="entry name" value="amt"/>
    <property type="match status" value="1"/>
</dbReference>
<feature type="domain" description="Ammonium transporter AmtB-like" evidence="11">
    <location>
        <begin position="1"/>
        <end position="394"/>
    </location>
</feature>
<evidence type="ECO:0000256" key="7">
    <source>
        <dbReference type="ARBA" id="ARBA00023177"/>
    </source>
</evidence>
<feature type="transmembrane region" description="Helical" evidence="9">
    <location>
        <begin position="274"/>
        <end position="292"/>
    </location>
</feature>
<feature type="transmembrane region" description="Helical" evidence="9">
    <location>
        <begin position="110"/>
        <end position="132"/>
    </location>
</feature>
<dbReference type="SUPFAM" id="SSF111352">
    <property type="entry name" value="Ammonium transporter"/>
    <property type="match status" value="1"/>
</dbReference>
<dbReference type="PROSITE" id="PS01219">
    <property type="entry name" value="AMMONIUM_TRANSP"/>
    <property type="match status" value="1"/>
</dbReference>
<evidence type="ECO:0000313" key="12">
    <source>
        <dbReference type="EMBL" id="RNL54692.1"/>
    </source>
</evidence>
<feature type="transmembrane region" description="Helical" evidence="9">
    <location>
        <begin position="152"/>
        <end position="174"/>
    </location>
</feature>
<evidence type="ECO:0000313" key="13">
    <source>
        <dbReference type="Proteomes" id="UP000273807"/>
    </source>
</evidence>
<feature type="transmembrane region" description="Helical" evidence="9">
    <location>
        <begin position="304"/>
        <end position="323"/>
    </location>
</feature>
<evidence type="ECO:0000256" key="3">
    <source>
        <dbReference type="ARBA" id="ARBA00022448"/>
    </source>
</evidence>
<evidence type="ECO:0000256" key="6">
    <source>
        <dbReference type="ARBA" id="ARBA00023136"/>
    </source>
</evidence>
<dbReference type="InterPro" id="IPR024041">
    <property type="entry name" value="NH4_transpt_AmtB-like_dom"/>
</dbReference>
<dbReference type="OrthoDB" id="9814202at2"/>
<dbReference type="EMBL" id="RBED01000099">
    <property type="protein sequence ID" value="RNL54692.1"/>
    <property type="molecule type" value="Genomic_DNA"/>
</dbReference>
<feature type="transmembrane region" description="Helical" evidence="9">
    <location>
        <begin position="190"/>
        <end position="207"/>
    </location>
</feature>
<feature type="region of interest" description="Disordered" evidence="10">
    <location>
        <begin position="415"/>
        <end position="453"/>
    </location>
</feature>
<feature type="transmembrane region" description="Helical" evidence="9">
    <location>
        <begin position="219"/>
        <end position="238"/>
    </location>
</feature>
<evidence type="ECO:0000256" key="8">
    <source>
        <dbReference type="ARBA" id="ARBA00050025"/>
    </source>
</evidence>
<dbReference type="GO" id="GO:0008519">
    <property type="term" value="F:ammonium channel activity"/>
    <property type="evidence" value="ECO:0007669"/>
    <property type="project" value="InterPro"/>
</dbReference>
<name>A0A3N0BYR8_9MICC</name>
<comment type="caution">
    <text evidence="12">The sequence shown here is derived from an EMBL/GenBank/DDBJ whole genome shotgun (WGS) entry which is preliminary data.</text>
</comment>
<keyword evidence="4 9" id="KW-0812">Transmembrane</keyword>
<comment type="subcellular location">
    <subcellularLocation>
        <location evidence="9">Cell membrane</location>
        <topology evidence="9">Multi-pass membrane protein</topology>
    </subcellularLocation>
    <subcellularLocation>
        <location evidence="1">Membrane</location>
        <topology evidence="1">Multi-pass membrane protein</topology>
    </subcellularLocation>
</comment>
<gene>
    <name evidence="12" type="ORF">D7003_10970</name>
</gene>
<keyword evidence="7 9" id="KW-0924">Ammonia transport</keyword>
<dbReference type="AlphaFoldDB" id="A0A3N0BYR8"/>
<accession>A0A3N0BYR8</accession>
<dbReference type="GO" id="GO:0005886">
    <property type="term" value="C:plasma membrane"/>
    <property type="evidence" value="ECO:0007669"/>
    <property type="project" value="UniProtKB-SubCell"/>
</dbReference>
<dbReference type="InterPro" id="IPR002229">
    <property type="entry name" value="RhesusRHD"/>
</dbReference>
<keyword evidence="3 9" id="KW-0813">Transport</keyword>
<reference evidence="12 13" key="1">
    <citation type="submission" date="2018-10" db="EMBL/GenBank/DDBJ databases">
        <title>Genome sequencing of Arthrobacter oryzae TNB02.</title>
        <authorList>
            <person name="Cho Y.-J."/>
            <person name="Cho A."/>
            <person name="Kim O.-S."/>
        </authorList>
    </citation>
    <scope>NUCLEOTIDE SEQUENCE [LARGE SCALE GENOMIC DNA]</scope>
    <source>
        <strain evidence="12 13">TNB02</strain>
    </source>
</reference>
<feature type="transmembrane region" description="Helical" evidence="9">
    <location>
        <begin position="32"/>
        <end position="51"/>
    </location>
</feature>
<dbReference type="Gene3D" id="1.10.3430.10">
    <property type="entry name" value="Ammonium transporter AmtB like domains"/>
    <property type="match status" value="1"/>
</dbReference>
<keyword evidence="13" id="KW-1185">Reference proteome</keyword>
<organism evidence="12 13">
    <name type="scientific">Arthrobacter oryzae</name>
    <dbReference type="NCBI Taxonomy" id="409290"/>
    <lineage>
        <taxon>Bacteria</taxon>
        <taxon>Bacillati</taxon>
        <taxon>Actinomycetota</taxon>
        <taxon>Actinomycetes</taxon>
        <taxon>Micrococcales</taxon>
        <taxon>Micrococcaceae</taxon>
        <taxon>Arthrobacter</taxon>
    </lineage>
</organism>
<dbReference type="InterPro" id="IPR018047">
    <property type="entry name" value="Ammonium_transpt_CS"/>
</dbReference>
<feature type="compositionally biased region" description="Basic and acidic residues" evidence="10">
    <location>
        <begin position="443"/>
        <end position="453"/>
    </location>
</feature>
<comment type="similarity">
    <text evidence="2 9">Belongs to the ammonia transporter channel (TC 1.A.11.2) family.</text>
</comment>
<dbReference type="InterPro" id="IPR029020">
    <property type="entry name" value="Ammonium/urea_transptr"/>
</dbReference>
<dbReference type="PANTHER" id="PTHR43029:SF10">
    <property type="entry name" value="AMMONIUM TRANSPORTER MEP2"/>
    <property type="match status" value="1"/>
</dbReference>
<evidence type="ECO:0000256" key="9">
    <source>
        <dbReference type="RuleBase" id="RU362002"/>
    </source>
</evidence>
<dbReference type="InterPro" id="IPR001905">
    <property type="entry name" value="Ammonium_transpt"/>
</dbReference>
<evidence type="ECO:0000256" key="10">
    <source>
        <dbReference type="SAM" id="MobiDB-lite"/>
    </source>
</evidence>
<evidence type="ECO:0000256" key="5">
    <source>
        <dbReference type="ARBA" id="ARBA00022989"/>
    </source>
</evidence>
<protein>
    <recommendedName>
        <fullName evidence="8 9">Ammonium transporter</fullName>
    </recommendedName>
</protein>
<dbReference type="Proteomes" id="UP000273807">
    <property type="component" value="Unassembled WGS sequence"/>
</dbReference>
<dbReference type="PANTHER" id="PTHR43029">
    <property type="entry name" value="AMMONIUM TRANSPORTER MEP2"/>
    <property type="match status" value="1"/>
</dbReference>
<feature type="transmembrane region" description="Helical" evidence="9">
    <location>
        <begin position="84"/>
        <end position="103"/>
    </location>
</feature>
<feature type="transmembrane region" description="Helical" evidence="9">
    <location>
        <begin position="250"/>
        <end position="268"/>
    </location>
</feature>